<keyword evidence="2" id="KW-1185">Reference proteome</keyword>
<evidence type="ECO:0000313" key="1">
    <source>
        <dbReference type="EMBL" id="GMN44365.1"/>
    </source>
</evidence>
<dbReference type="Proteomes" id="UP001187192">
    <property type="component" value="Unassembled WGS sequence"/>
</dbReference>
<organism evidence="1 2">
    <name type="scientific">Ficus carica</name>
    <name type="common">Common fig</name>
    <dbReference type="NCBI Taxonomy" id="3494"/>
    <lineage>
        <taxon>Eukaryota</taxon>
        <taxon>Viridiplantae</taxon>
        <taxon>Streptophyta</taxon>
        <taxon>Embryophyta</taxon>
        <taxon>Tracheophyta</taxon>
        <taxon>Spermatophyta</taxon>
        <taxon>Magnoliopsida</taxon>
        <taxon>eudicotyledons</taxon>
        <taxon>Gunneridae</taxon>
        <taxon>Pentapetalae</taxon>
        <taxon>rosids</taxon>
        <taxon>fabids</taxon>
        <taxon>Rosales</taxon>
        <taxon>Moraceae</taxon>
        <taxon>Ficeae</taxon>
        <taxon>Ficus</taxon>
    </lineage>
</organism>
<reference evidence="1" key="1">
    <citation type="submission" date="2023-07" db="EMBL/GenBank/DDBJ databases">
        <title>draft genome sequence of fig (Ficus carica).</title>
        <authorList>
            <person name="Takahashi T."/>
            <person name="Nishimura K."/>
        </authorList>
    </citation>
    <scope>NUCLEOTIDE SEQUENCE</scope>
</reference>
<accession>A0AA88D4S1</accession>
<dbReference type="Gramene" id="FCD_00009755-RA">
    <property type="protein sequence ID" value="FCD_00009755-RA:cds"/>
    <property type="gene ID" value="FCD_00009755"/>
</dbReference>
<protein>
    <submittedName>
        <fullName evidence="1">Uncharacterized protein</fullName>
    </submittedName>
</protein>
<proteinExistence type="predicted"/>
<dbReference type="EMBL" id="BTGU01000018">
    <property type="protein sequence ID" value="GMN44365.1"/>
    <property type="molecule type" value="Genomic_DNA"/>
</dbReference>
<evidence type="ECO:0000313" key="2">
    <source>
        <dbReference type="Proteomes" id="UP001187192"/>
    </source>
</evidence>
<gene>
    <name evidence="1" type="ORF">TIFTF001_013569</name>
</gene>
<dbReference type="AlphaFoldDB" id="A0AA88D4S1"/>
<name>A0AA88D4S1_FICCA</name>
<sequence length="150" mass="17814">MENHKNNLFLEIIQEPKPRCALFGPTHERDQKWQTNQFNHSDQQTLHYSQTSPHFLPQSNSHHQLRFHLIFANKRNRFLYLRPYCARPQSIWHPLPTNDFTSISSPWPGQQSNRNIPRQMANHNRGIKLAIQIKLNLGHLPIPRWDSKTV</sequence>
<comment type="caution">
    <text evidence="1">The sequence shown here is derived from an EMBL/GenBank/DDBJ whole genome shotgun (WGS) entry which is preliminary data.</text>
</comment>